<reference evidence="12 13" key="1">
    <citation type="submission" date="2021-06" db="EMBL/GenBank/DDBJ databases">
        <title>Caerostris extrusa draft genome.</title>
        <authorList>
            <person name="Kono N."/>
            <person name="Arakawa K."/>
        </authorList>
    </citation>
    <scope>NUCLEOTIDE SEQUENCE [LARGE SCALE GENOMIC DNA]</scope>
</reference>
<keyword evidence="8" id="KW-0472">Membrane</keyword>
<dbReference type="GO" id="GO:0005886">
    <property type="term" value="C:plasma membrane"/>
    <property type="evidence" value="ECO:0007669"/>
    <property type="project" value="UniProtKB-SubCell"/>
</dbReference>
<evidence type="ECO:0000313" key="12">
    <source>
        <dbReference type="EMBL" id="GIY24355.1"/>
    </source>
</evidence>
<evidence type="ECO:0000256" key="7">
    <source>
        <dbReference type="ARBA" id="ARBA00023121"/>
    </source>
</evidence>
<evidence type="ECO:0000256" key="5">
    <source>
        <dbReference type="ARBA" id="ARBA00022729"/>
    </source>
</evidence>
<keyword evidence="3" id="KW-1003">Cell membrane</keyword>
<proteinExistence type="inferred from homology"/>
<dbReference type="PANTHER" id="PTHR31764">
    <property type="entry name" value="PROTEIN HAPLESS 2"/>
    <property type="match status" value="1"/>
</dbReference>
<evidence type="ECO:0000256" key="2">
    <source>
        <dbReference type="ARBA" id="ARBA00010929"/>
    </source>
</evidence>
<evidence type="ECO:0000256" key="1">
    <source>
        <dbReference type="ARBA" id="ARBA00004251"/>
    </source>
</evidence>
<keyword evidence="13" id="KW-1185">Reference proteome</keyword>
<dbReference type="AlphaFoldDB" id="A0AAV4RSD3"/>
<name>A0AAV4RSD3_CAEEX</name>
<dbReference type="GO" id="GO:0008289">
    <property type="term" value="F:lipid binding"/>
    <property type="evidence" value="ECO:0007669"/>
    <property type="project" value="UniProtKB-KW"/>
</dbReference>
<evidence type="ECO:0000256" key="6">
    <source>
        <dbReference type="ARBA" id="ARBA00022989"/>
    </source>
</evidence>
<dbReference type="EMBL" id="BPLR01008390">
    <property type="protein sequence ID" value="GIY24355.1"/>
    <property type="molecule type" value="Genomic_DNA"/>
</dbReference>
<keyword evidence="4" id="KW-0812">Transmembrane</keyword>
<keyword evidence="5" id="KW-0732">Signal</keyword>
<feature type="domain" description="Generative cell specific-1/HAP2" evidence="11">
    <location>
        <begin position="226"/>
        <end position="416"/>
    </location>
</feature>
<comment type="similarity">
    <text evidence="2">Belongs to the HAP2/GCS1 family.</text>
</comment>
<comment type="subcellular location">
    <subcellularLocation>
        <location evidence="1">Cell membrane</location>
        <topology evidence="1">Single-pass type I membrane protein</topology>
    </subcellularLocation>
</comment>
<feature type="domain" description="Generative cell specific-1/HAP2" evidence="11">
    <location>
        <begin position="52"/>
        <end position="211"/>
    </location>
</feature>
<organism evidence="12 13">
    <name type="scientific">Caerostris extrusa</name>
    <name type="common">Bark spider</name>
    <name type="synonym">Caerostris bankana</name>
    <dbReference type="NCBI Taxonomy" id="172846"/>
    <lineage>
        <taxon>Eukaryota</taxon>
        <taxon>Metazoa</taxon>
        <taxon>Ecdysozoa</taxon>
        <taxon>Arthropoda</taxon>
        <taxon>Chelicerata</taxon>
        <taxon>Arachnida</taxon>
        <taxon>Araneae</taxon>
        <taxon>Araneomorphae</taxon>
        <taxon>Entelegynae</taxon>
        <taxon>Araneoidea</taxon>
        <taxon>Araneidae</taxon>
        <taxon>Caerostris</taxon>
    </lineage>
</organism>
<accession>A0AAV4RSD3</accession>
<keyword evidence="10" id="KW-0278">Fertilization</keyword>
<dbReference type="Pfam" id="PF10699">
    <property type="entry name" value="HAP2-GCS1"/>
    <property type="match status" value="2"/>
</dbReference>
<gene>
    <name evidence="12" type="ORF">CEXT_384561</name>
</gene>
<dbReference type="InterPro" id="IPR018928">
    <property type="entry name" value="HAP2/GCS1_dom"/>
</dbReference>
<evidence type="ECO:0000256" key="10">
    <source>
        <dbReference type="ARBA" id="ARBA00023279"/>
    </source>
</evidence>
<evidence type="ECO:0000313" key="13">
    <source>
        <dbReference type="Proteomes" id="UP001054945"/>
    </source>
</evidence>
<keyword evidence="7" id="KW-0446">Lipid-binding</keyword>
<dbReference type="PANTHER" id="PTHR31764:SF0">
    <property type="entry name" value="GENERATIVE CELL SPECIFIC-1_HAP2 DOMAIN-CONTAINING PROTEIN"/>
    <property type="match status" value="1"/>
</dbReference>
<evidence type="ECO:0000256" key="9">
    <source>
        <dbReference type="ARBA" id="ARBA00023157"/>
    </source>
</evidence>
<dbReference type="InterPro" id="IPR040326">
    <property type="entry name" value="HAP2/GCS1"/>
</dbReference>
<protein>
    <recommendedName>
        <fullName evidence="11">Generative cell specific-1/HAP2 domain-containing protein</fullName>
    </recommendedName>
</protein>
<evidence type="ECO:0000256" key="4">
    <source>
        <dbReference type="ARBA" id="ARBA00022692"/>
    </source>
</evidence>
<evidence type="ECO:0000256" key="8">
    <source>
        <dbReference type="ARBA" id="ARBA00023136"/>
    </source>
</evidence>
<keyword evidence="6" id="KW-1133">Transmembrane helix</keyword>
<evidence type="ECO:0000259" key="11">
    <source>
        <dbReference type="Pfam" id="PF10699"/>
    </source>
</evidence>
<dbReference type="Proteomes" id="UP001054945">
    <property type="component" value="Unassembled WGS sequence"/>
</dbReference>
<dbReference type="GO" id="GO:0007338">
    <property type="term" value="P:single fertilization"/>
    <property type="evidence" value="ECO:0007669"/>
    <property type="project" value="UniProtKB-KW"/>
</dbReference>
<comment type="caution">
    <text evidence="12">The sequence shown here is derived from an EMBL/GenBank/DDBJ whole genome shotgun (WGS) entry which is preliminary data.</text>
</comment>
<evidence type="ECO:0000256" key="3">
    <source>
        <dbReference type="ARBA" id="ARBA00022475"/>
    </source>
</evidence>
<keyword evidence="9" id="KW-1015">Disulfide bond</keyword>
<sequence>MPVIACKLICKRANVRIGCWYVVITALSMDGDYDCGLREGSKERAPYHIIEECHRKIRLNVNITNAKKTPEGFEYIYVKEVHDSSTGVKVRLLNPIVLRLRQDQVVLAYPFKYVSAVNGKITEVVVNRENTKNYTGCDDTSPINPTCGLKFERGKAVAYSEGFCCFCPEQPVNRKQTRGGQDCSHVEPDLEKQNLKASAHCLQFSDIWYSIVASYYTANPQKGTVLISADDNRLLIPQPLPGVTLDKLPLAVKNGATDYLLIKKSVINPVGDECDMAGISFEGFAKQKDRCEAPKNTCLKNQPLDFWDADDKKRKSGGKGVYLLENYGSPYKDPIIIDKETKEHWLAIEYYDEQQTVLTIEFNADQIVALTPGRHIQISKVISSSKENKITFNVFLSNKDLAIATIFTQAIDCKFGVPIPIMSAK</sequence>